<dbReference type="RefSeq" id="WP_133283764.1">
    <property type="nucleotide sequence ID" value="NZ_SMSI01000001.1"/>
</dbReference>
<dbReference type="SUPFAM" id="SSF54593">
    <property type="entry name" value="Glyoxalase/Bleomycin resistance protein/Dihydroxybiphenyl dioxygenase"/>
    <property type="match status" value="2"/>
</dbReference>
<evidence type="ECO:0000313" key="3">
    <source>
        <dbReference type="Proteomes" id="UP000295131"/>
    </source>
</evidence>
<accession>A0A4R5PPC1</accession>
<protein>
    <submittedName>
        <fullName evidence="2">VOC family protein</fullName>
    </submittedName>
</protein>
<organism evidence="2 3">
    <name type="scientific">Pseudohoeflea suaedae</name>
    <dbReference type="NCBI Taxonomy" id="877384"/>
    <lineage>
        <taxon>Bacteria</taxon>
        <taxon>Pseudomonadati</taxon>
        <taxon>Pseudomonadota</taxon>
        <taxon>Alphaproteobacteria</taxon>
        <taxon>Hyphomicrobiales</taxon>
        <taxon>Rhizobiaceae</taxon>
        <taxon>Pseudohoeflea</taxon>
    </lineage>
</organism>
<keyword evidence="3" id="KW-1185">Reference proteome</keyword>
<dbReference type="AlphaFoldDB" id="A0A4R5PPC1"/>
<dbReference type="InterPro" id="IPR028973">
    <property type="entry name" value="PhnB-like"/>
</dbReference>
<name>A0A4R5PPC1_9HYPH</name>
<gene>
    <name evidence="2" type="ORF">E2A64_07510</name>
</gene>
<dbReference type="OrthoDB" id="9806473at2"/>
<dbReference type="CDD" id="cd06588">
    <property type="entry name" value="PhnB_like"/>
    <property type="match status" value="2"/>
</dbReference>
<dbReference type="PANTHER" id="PTHR33990">
    <property type="entry name" value="PROTEIN YJDN-RELATED"/>
    <property type="match status" value="1"/>
</dbReference>
<dbReference type="EMBL" id="SMSI01000001">
    <property type="protein sequence ID" value="TDH38930.1"/>
    <property type="molecule type" value="Genomic_DNA"/>
</dbReference>
<dbReference type="InterPro" id="IPR029068">
    <property type="entry name" value="Glyas_Bleomycin-R_OHBP_Dase"/>
</dbReference>
<sequence length="302" mass="33193">MEAQKIAPFFWFDGQAEQVARFHTELFGGTITNISRYSEAGCDVHGQPAGQVMVASYEILGYRLHAINAGPIFKPSPALSLFVQMDNRSDVERIWKGLSEGGEVLMPLDSYEWSELFGWCNDRFGVSWEISLPMGGEDVRPVTPMLMFTGKVAGRAREALNFYADVFPDSQVELTNDYPEASGEPAGSINHGRARIAGTGLMAMDSAMDHKFGFDEGGSLTIGCHSQDEIDHYWERLVEGGGEHGPCGWLKDRFGFSWQVVSTEVIALFSQPDKEAASRAMEAMMKMSRIDIAAAKAAAKGE</sequence>
<feature type="domain" description="PhnB-like" evidence="1">
    <location>
        <begin position="142"/>
        <end position="261"/>
    </location>
</feature>
<dbReference type="Gene3D" id="3.30.720.110">
    <property type="match status" value="1"/>
</dbReference>
<dbReference type="Gene3D" id="3.30.720.100">
    <property type="match status" value="1"/>
</dbReference>
<dbReference type="Gene3D" id="3.10.180.10">
    <property type="entry name" value="2,3-Dihydroxybiphenyl 1,2-Dioxygenase, domain 1"/>
    <property type="match status" value="1"/>
</dbReference>
<evidence type="ECO:0000259" key="1">
    <source>
        <dbReference type="Pfam" id="PF06983"/>
    </source>
</evidence>
<dbReference type="Proteomes" id="UP000295131">
    <property type="component" value="Unassembled WGS sequence"/>
</dbReference>
<reference evidence="2 3" key="1">
    <citation type="journal article" date="2013" name="Int. J. Syst. Evol. Microbiol.">
        <title>Hoeflea suaedae sp. nov., an endophytic bacterium isolated from the root of the halophyte Suaeda maritima.</title>
        <authorList>
            <person name="Chung E.J."/>
            <person name="Park J.A."/>
            <person name="Pramanik P."/>
            <person name="Bibi F."/>
            <person name="Jeon C.O."/>
            <person name="Chung Y.R."/>
        </authorList>
    </citation>
    <scope>NUCLEOTIDE SEQUENCE [LARGE SCALE GENOMIC DNA]</scope>
    <source>
        <strain evidence="2 3">YC6898</strain>
    </source>
</reference>
<feature type="domain" description="PhnB-like" evidence="1">
    <location>
        <begin position="4"/>
        <end position="130"/>
    </location>
</feature>
<dbReference type="Pfam" id="PF06983">
    <property type="entry name" value="3-dmu-9_3-mt"/>
    <property type="match status" value="2"/>
</dbReference>
<evidence type="ECO:0000313" key="2">
    <source>
        <dbReference type="EMBL" id="TDH38930.1"/>
    </source>
</evidence>
<proteinExistence type="predicted"/>
<comment type="caution">
    <text evidence="2">The sequence shown here is derived from an EMBL/GenBank/DDBJ whole genome shotgun (WGS) entry which is preliminary data.</text>
</comment>